<dbReference type="InterPro" id="IPR027417">
    <property type="entry name" value="P-loop_NTPase"/>
</dbReference>
<keyword evidence="3" id="KW-1185">Reference proteome</keyword>
<dbReference type="Pfam" id="PF07728">
    <property type="entry name" value="AAA_5"/>
    <property type="match status" value="1"/>
</dbReference>
<organism evidence="2 3">
    <name type="scientific">Syntrophaceticus schinkii</name>
    <dbReference type="NCBI Taxonomy" id="499207"/>
    <lineage>
        <taxon>Bacteria</taxon>
        <taxon>Bacillati</taxon>
        <taxon>Bacillota</taxon>
        <taxon>Clostridia</taxon>
        <taxon>Thermoanaerobacterales</taxon>
        <taxon>Thermoanaerobacterales Family III. Incertae Sedis</taxon>
        <taxon>Syntrophaceticus</taxon>
    </lineage>
</organism>
<feature type="domain" description="AAA+ ATPase" evidence="1">
    <location>
        <begin position="33"/>
        <end position="197"/>
    </location>
</feature>
<dbReference type="CDD" id="cd00009">
    <property type="entry name" value="AAA"/>
    <property type="match status" value="1"/>
</dbReference>
<dbReference type="Proteomes" id="UP000046155">
    <property type="component" value="Unassembled WGS sequence"/>
</dbReference>
<dbReference type="InterPro" id="IPR011704">
    <property type="entry name" value="ATPase_dyneun-rel_AAA"/>
</dbReference>
<sequence>MFHSIEELQQKLAECDYLTDRSVATVVFLAIRLQKPILVEGPAGVGKTELAKVLASATNSRLIRLQCYEGLDEAKALYEWNYQKQLLCLSVKQNQSKSWREAKDDIFTPEFLLRRPLLEALDSKEPVVLLIDEVDKSDEEFESFLLEILSDYQITVPELGTIKARRIPVAVLTSNNFRDFGDALKRRCIHLYLDYPTFERELEIVNLKVPGIEQALAQQAVLFIQTIRKQSLKKAPSIAETIDWAQALLTLGVHRLDTEIVNSTLSILLKYQSDIDKILPRVSSLLPQD</sequence>
<protein>
    <submittedName>
        <fullName evidence="2">ATPase associated with various cellular activities AAA_3</fullName>
    </submittedName>
</protein>
<reference evidence="3" key="1">
    <citation type="submission" date="2015-01" db="EMBL/GenBank/DDBJ databases">
        <authorList>
            <person name="Manzoor Shahid"/>
            <person name="Zubair Saima"/>
        </authorList>
    </citation>
    <scope>NUCLEOTIDE SEQUENCE [LARGE SCALE GENOMIC DNA]</scope>
    <source>
        <strain evidence="3">Sp3</strain>
    </source>
</reference>
<dbReference type="PANTHER" id="PTHR42759">
    <property type="entry name" value="MOXR FAMILY PROTEIN"/>
    <property type="match status" value="1"/>
</dbReference>
<dbReference type="RefSeq" id="WP_052835279.1">
    <property type="nucleotide sequence ID" value="NZ_CDRZ01000055.1"/>
</dbReference>
<proteinExistence type="predicted"/>
<dbReference type="GO" id="GO:0016887">
    <property type="term" value="F:ATP hydrolysis activity"/>
    <property type="evidence" value="ECO:0007669"/>
    <property type="project" value="InterPro"/>
</dbReference>
<dbReference type="EMBL" id="CDRZ01000055">
    <property type="protein sequence ID" value="CEO88105.1"/>
    <property type="molecule type" value="Genomic_DNA"/>
</dbReference>
<dbReference type="AlphaFoldDB" id="A0A0B7MDE8"/>
<dbReference type="SUPFAM" id="SSF52540">
    <property type="entry name" value="P-loop containing nucleoside triphosphate hydrolases"/>
    <property type="match status" value="1"/>
</dbReference>
<dbReference type="InterPro" id="IPR050764">
    <property type="entry name" value="CbbQ/NirQ/NorQ/GpvN"/>
</dbReference>
<name>A0A0B7MDE8_9FIRM</name>
<dbReference type="Gene3D" id="3.40.50.300">
    <property type="entry name" value="P-loop containing nucleotide triphosphate hydrolases"/>
    <property type="match status" value="1"/>
</dbReference>
<dbReference type="GO" id="GO:0005524">
    <property type="term" value="F:ATP binding"/>
    <property type="evidence" value="ECO:0007669"/>
    <property type="project" value="InterPro"/>
</dbReference>
<accession>A0A0B7MDE8</accession>
<dbReference type="InterPro" id="IPR003593">
    <property type="entry name" value="AAA+_ATPase"/>
</dbReference>
<dbReference type="OrthoDB" id="9783370at2"/>
<dbReference type="SMART" id="SM00382">
    <property type="entry name" value="AAA"/>
    <property type="match status" value="1"/>
</dbReference>
<evidence type="ECO:0000313" key="2">
    <source>
        <dbReference type="EMBL" id="CEO88105.1"/>
    </source>
</evidence>
<evidence type="ECO:0000259" key="1">
    <source>
        <dbReference type="SMART" id="SM00382"/>
    </source>
</evidence>
<gene>
    <name evidence="2" type="ORF">SSCH_1480003</name>
</gene>
<dbReference type="PANTHER" id="PTHR42759:SF1">
    <property type="entry name" value="MAGNESIUM-CHELATASE SUBUNIT CHLD"/>
    <property type="match status" value="1"/>
</dbReference>
<evidence type="ECO:0000313" key="3">
    <source>
        <dbReference type="Proteomes" id="UP000046155"/>
    </source>
</evidence>